<evidence type="ECO:0000259" key="8">
    <source>
        <dbReference type="Pfam" id="PF01656"/>
    </source>
</evidence>
<dbReference type="InterPro" id="IPR004484">
    <property type="entry name" value="CbiA/CobB_synth"/>
</dbReference>
<feature type="compositionally biased region" description="Low complexity" evidence="7">
    <location>
        <begin position="620"/>
        <end position="644"/>
    </location>
</feature>
<feature type="region of interest" description="Disordered" evidence="7">
    <location>
        <begin position="595"/>
        <end position="692"/>
    </location>
</feature>
<dbReference type="InterPro" id="IPR002586">
    <property type="entry name" value="CobQ/CobB/MinD/ParA_Nub-bd_dom"/>
</dbReference>
<dbReference type="NCBIfam" id="NF002204">
    <property type="entry name" value="PRK01077.1"/>
    <property type="match status" value="1"/>
</dbReference>
<feature type="region of interest" description="Disordered" evidence="7">
    <location>
        <begin position="519"/>
        <end position="546"/>
    </location>
</feature>
<proteinExistence type="predicted"/>
<evidence type="ECO:0000256" key="7">
    <source>
        <dbReference type="SAM" id="MobiDB-lite"/>
    </source>
</evidence>
<feature type="compositionally biased region" description="Basic and acidic residues" evidence="7">
    <location>
        <begin position="1172"/>
        <end position="1191"/>
    </location>
</feature>
<evidence type="ECO:0000256" key="6">
    <source>
        <dbReference type="ARBA" id="ARBA00022962"/>
    </source>
</evidence>
<evidence type="ECO:0000256" key="1">
    <source>
        <dbReference type="ARBA" id="ARBA00001946"/>
    </source>
</evidence>
<evidence type="ECO:0000256" key="4">
    <source>
        <dbReference type="ARBA" id="ARBA00022840"/>
    </source>
</evidence>
<feature type="domain" description="CobB/CobQ-like glutamine amidotransferase" evidence="9">
    <location>
        <begin position="281"/>
        <end position="443"/>
    </location>
</feature>
<keyword evidence="3" id="KW-0547">Nucleotide-binding</keyword>
<feature type="domain" description="CobQ/CobB/MinD/ParA nucleotide binding" evidence="8">
    <location>
        <begin position="8"/>
        <end position="191"/>
    </location>
</feature>
<evidence type="ECO:0000256" key="5">
    <source>
        <dbReference type="ARBA" id="ARBA00022842"/>
    </source>
</evidence>
<dbReference type="InterPro" id="IPR029062">
    <property type="entry name" value="Class_I_gatase-like"/>
</dbReference>
<reference evidence="10 11" key="1">
    <citation type="submission" date="2024-09" db="EMBL/GenBank/DDBJ databases">
        <authorList>
            <person name="Sun Q."/>
            <person name="Mori K."/>
        </authorList>
    </citation>
    <scope>NUCLEOTIDE SEQUENCE [LARGE SCALE GENOMIC DNA]</scope>
    <source>
        <strain evidence="10 11">JCM 3307</strain>
    </source>
</reference>
<dbReference type="PANTHER" id="PTHR43873:SF1">
    <property type="entry name" value="COBYRINATE A,C-DIAMIDE SYNTHASE"/>
    <property type="match status" value="1"/>
</dbReference>
<dbReference type="SUPFAM" id="SSF52540">
    <property type="entry name" value="P-loop containing nucleoside triphosphate hydrolases"/>
    <property type="match status" value="1"/>
</dbReference>
<accession>A0ABV5M7N4</accession>
<dbReference type="Pfam" id="PF01656">
    <property type="entry name" value="CbiA"/>
    <property type="match status" value="1"/>
</dbReference>
<protein>
    <submittedName>
        <fullName evidence="10">Cobyrinate a,c-diamide synthase</fullName>
    </submittedName>
</protein>
<feature type="region of interest" description="Disordered" evidence="7">
    <location>
        <begin position="1069"/>
        <end position="1191"/>
    </location>
</feature>
<dbReference type="Gene3D" id="3.40.50.300">
    <property type="entry name" value="P-loop containing nucleotide triphosphate hydrolases"/>
    <property type="match status" value="1"/>
</dbReference>
<evidence type="ECO:0000259" key="9">
    <source>
        <dbReference type="Pfam" id="PF07685"/>
    </source>
</evidence>
<evidence type="ECO:0000313" key="10">
    <source>
        <dbReference type="EMBL" id="MFB9444869.1"/>
    </source>
</evidence>
<evidence type="ECO:0000313" key="11">
    <source>
        <dbReference type="Proteomes" id="UP001589608"/>
    </source>
</evidence>
<dbReference type="InterPro" id="IPR011698">
    <property type="entry name" value="GATase_3"/>
</dbReference>
<dbReference type="Proteomes" id="UP001589608">
    <property type="component" value="Unassembled WGS sequence"/>
</dbReference>
<feature type="region of interest" description="Disordered" evidence="7">
    <location>
        <begin position="716"/>
        <end position="813"/>
    </location>
</feature>
<keyword evidence="11" id="KW-1185">Reference proteome</keyword>
<feature type="compositionally biased region" description="Low complexity" evidence="7">
    <location>
        <begin position="749"/>
        <end position="772"/>
    </location>
</feature>
<feature type="compositionally biased region" description="Low complexity" evidence="7">
    <location>
        <begin position="678"/>
        <end position="692"/>
    </location>
</feature>
<dbReference type="SUPFAM" id="SSF52317">
    <property type="entry name" value="Class I glutamine amidotransferase-like"/>
    <property type="match status" value="1"/>
</dbReference>
<feature type="compositionally biased region" description="Low complexity" evidence="7">
    <location>
        <begin position="793"/>
        <end position="813"/>
    </location>
</feature>
<feature type="compositionally biased region" description="Low complexity" evidence="7">
    <location>
        <begin position="595"/>
        <end position="610"/>
    </location>
</feature>
<dbReference type="InterPro" id="IPR027417">
    <property type="entry name" value="P-loop_NTPase"/>
</dbReference>
<dbReference type="Pfam" id="PF07685">
    <property type="entry name" value="GATase_3"/>
    <property type="match status" value="1"/>
</dbReference>
<sequence>MSTIPRLVISAPSSGHGKTAISVGLLAALSARGYRAAGFKIGPDHVDAAYLGLAAGRPGRNLDPRMVGAKRMGPLFAHGAASLDIAVVEGTMGLFDGLAGRTDSESTAQISGLLRAPVILVVDVGAMGQSVAALVHGFRAYDELLWLGGVILNRVASTRHEQLLREALDDIGVPVLGALRRHALTDAGEAGAPLPSRHHGVAPVVHHNIDAVRAVRRLGEVIAGAVDIDRTMALARSAPRLTSDPWNAETEVTAAAESGPAVPRIGRRPIIGVAFAYPETAELLTAAGAEVVPFDPLRDEVLPAGVDGLVIGSALPESYAEELTFNGRLRTAVAAHAAAGKPIAAEGTGLVWLCRDFNGRPMCGVVDASARDTDLVVLGYREATARSSSVLLPAGAQLIGHKMHRSSITPRAGLQAAWTWAGGPAEGFVQRGVHASYLGLHWAGTPSIATRFVAAAGAIAAPTPGPWSTPSTSPYGRPSVPVMNFPTAPVPSTPIAASPVTAVPAASPVTAVPASAPASAPVSAAAPPPASAPASGSAPVSAGTGPDRALSYAADYTTPEPPAPKLPVAIPGSILASPAGPGSIAAGALSAGPPAPATGSYPVVSSSLASPPQPGPPQPRSEVPASAPTSPGASSPFGPALGPALPTPWTSLHNPASAASTSVSAPAPVSSPAPALPPAAVSVSGSPVSAPASVSAPAAVSVSGSPFTARAAASVSGSPVSDGAAAGAASPGVVSGAVDQPEGASATRSGADGAGDVSDSSDRPSSPGVSVDEATSVLAVPGAGAAAGGSGEAGEASVGVPSGPNAPAAAPGLPSSGIVPVQFSAQDAASPVDSSSSAGRAPASVTGPITAFGPGSASSASAPVSSASAQVSPASAPVSSASVPLSSAPVSSASVPVSSASVPVPSASAPVSGAAGVAGHVSGEVAGQVGGGAGGGGTATSAAMPISSAPMPEFGAAVPPVTAPVSATSAAMPISSAPMPEFGAAVPPVTAPVSAAPGGVTAMPAAESELVPAAEEVAGPYASPSHAGTEIAEQAPVSAPPVSAPPSTGMAGAGRSVGTASIPAVPVSGPVATPSGSVVSGSVASSPVSGGSSGSSAGVSAPPADDATTVLPATVLPAEGASGDLPANVRPAAVLAADSDSGDLSANVRPATVISTEGDRSDRQATVLPVDGDGRDRPVAGDGRDDGKAGA</sequence>
<dbReference type="NCBIfam" id="TIGR00379">
    <property type="entry name" value="cobB"/>
    <property type="match status" value="1"/>
</dbReference>
<keyword evidence="4" id="KW-0067">ATP-binding</keyword>
<feature type="compositionally biased region" description="Low complexity" evidence="7">
    <location>
        <begin position="1069"/>
        <end position="1104"/>
    </location>
</feature>
<dbReference type="RefSeq" id="WP_343217082.1">
    <property type="nucleotide sequence ID" value="NZ_CP061913.1"/>
</dbReference>
<feature type="compositionally biased region" description="Low complexity" evidence="7">
    <location>
        <begin position="532"/>
        <end position="546"/>
    </location>
</feature>
<comment type="cofactor">
    <cofactor evidence="1">
        <name>Mg(2+)</name>
        <dbReference type="ChEBI" id="CHEBI:18420"/>
    </cofactor>
</comment>
<dbReference type="EMBL" id="JBHMCA010000031">
    <property type="protein sequence ID" value="MFB9444869.1"/>
    <property type="molecule type" value="Genomic_DNA"/>
</dbReference>
<organism evidence="10 11">
    <name type="scientific">Dactylosporangium vinaceum</name>
    <dbReference type="NCBI Taxonomy" id="53362"/>
    <lineage>
        <taxon>Bacteria</taxon>
        <taxon>Bacillati</taxon>
        <taxon>Actinomycetota</taxon>
        <taxon>Actinomycetes</taxon>
        <taxon>Micromonosporales</taxon>
        <taxon>Micromonosporaceae</taxon>
        <taxon>Dactylosporangium</taxon>
    </lineage>
</organism>
<name>A0ABV5M7N4_9ACTN</name>
<feature type="region of interest" description="Disordered" evidence="7">
    <location>
        <begin position="1035"/>
        <end position="1056"/>
    </location>
</feature>
<evidence type="ECO:0000256" key="2">
    <source>
        <dbReference type="ARBA" id="ARBA00022598"/>
    </source>
</evidence>
<feature type="compositionally biased region" description="Low complexity" evidence="7">
    <location>
        <begin position="655"/>
        <end position="668"/>
    </location>
</feature>
<feature type="compositionally biased region" description="Low complexity" evidence="7">
    <location>
        <begin position="716"/>
        <end position="739"/>
    </location>
</feature>
<dbReference type="PROSITE" id="PS51274">
    <property type="entry name" value="GATASE_COBBQ"/>
    <property type="match status" value="1"/>
</dbReference>
<evidence type="ECO:0000256" key="3">
    <source>
        <dbReference type="ARBA" id="ARBA00022741"/>
    </source>
</evidence>
<gene>
    <name evidence="10" type="ORF">ACFFTR_17480</name>
</gene>
<comment type="caution">
    <text evidence="10">The sequence shown here is derived from an EMBL/GenBank/DDBJ whole genome shotgun (WGS) entry which is preliminary data.</text>
</comment>
<dbReference type="PANTHER" id="PTHR43873">
    <property type="entry name" value="COBYRINATE A,C-DIAMIDE SYNTHASE"/>
    <property type="match status" value="1"/>
</dbReference>
<keyword evidence="6" id="KW-0315">Glutamine amidotransferase</keyword>
<keyword evidence="5" id="KW-0460">Magnesium</keyword>
<keyword evidence="2" id="KW-0436">Ligase</keyword>